<dbReference type="RefSeq" id="WP_353863264.1">
    <property type="nucleotide sequence ID" value="NZ_CP088295.1"/>
</dbReference>
<evidence type="ECO:0000313" key="5">
    <source>
        <dbReference type="Proteomes" id="UP001058860"/>
    </source>
</evidence>
<feature type="signal peptide" evidence="3">
    <location>
        <begin position="1"/>
        <end position="23"/>
    </location>
</feature>
<keyword evidence="2" id="KW-0472">Membrane</keyword>
<accession>A0ABY5PDL9</accession>
<dbReference type="Proteomes" id="UP001058860">
    <property type="component" value="Chromosome"/>
</dbReference>
<organism evidence="4 5">
    <name type="scientific">Svornostia abyssi</name>
    <dbReference type="NCBI Taxonomy" id="2898438"/>
    <lineage>
        <taxon>Bacteria</taxon>
        <taxon>Bacillati</taxon>
        <taxon>Actinomycetota</taxon>
        <taxon>Thermoleophilia</taxon>
        <taxon>Solirubrobacterales</taxon>
        <taxon>Baekduiaceae</taxon>
        <taxon>Svornostia</taxon>
    </lineage>
</organism>
<evidence type="ECO:0000256" key="3">
    <source>
        <dbReference type="SAM" id="SignalP"/>
    </source>
</evidence>
<feature type="compositionally biased region" description="Low complexity" evidence="1">
    <location>
        <begin position="59"/>
        <end position="70"/>
    </location>
</feature>
<proteinExistence type="predicted"/>
<evidence type="ECO:0008006" key="6">
    <source>
        <dbReference type="Google" id="ProtNLM"/>
    </source>
</evidence>
<feature type="chain" id="PRO_5046565155" description="Gram-positive cocci surface proteins LPxTG domain-containing protein" evidence="3">
    <location>
        <begin position="24"/>
        <end position="105"/>
    </location>
</feature>
<keyword evidence="5" id="KW-1185">Reference proteome</keyword>
<protein>
    <recommendedName>
        <fullName evidence="6">Gram-positive cocci surface proteins LPxTG domain-containing protein</fullName>
    </recommendedName>
</protein>
<keyword evidence="3" id="KW-0732">Signal</keyword>
<keyword evidence="2" id="KW-0812">Transmembrane</keyword>
<feature type="transmembrane region" description="Helical" evidence="2">
    <location>
        <begin position="82"/>
        <end position="102"/>
    </location>
</feature>
<reference evidence="5" key="1">
    <citation type="submission" date="2021-11" db="EMBL/GenBank/DDBJ databases">
        <title>Cultivation dependent microbiological survey of springs from the worlds oldest radium mine currently devoted to the extraction of radon-saturated water.</title>
        <authorList>
            <person name="Kapinusova G."/>
            <person name="Smrhova T."/>
            <person name="Strejcek M."/>
            <person name="Suman J."/>
            <person name="Jani K."/>
            <person name="Pajer P."/>
            <person name="Uhlik O."/>
        </authorList>
    </citation>
    <scope>NUCLEOTIDE SEQUENCE [LARGE SCALE GENOMIC DNA]</scope>
    <source>
        <strain evidence="5">J379</strain>
    </source>
</reference>
<sequence>MSLHRIIVLAVVALLAVPGAAVAQDATQDGYGDDSGQVQDTVAETTETEEEPAVAGESATPTATAAPQTTNETLPFTGDDELIIALAGALLVGTGVAMRRVARTN</sequence>
<keyword evidence="2" id="KW-1133">Transmembrane helix</keyword>
<evidence type="ECO:0000256" key="2">
    <source>
        <dbReference type="SAM" id="Phobius"/>
    </source>
</evidence>
<evidence type="ECO:0000313" key="4">
    <source>
        <dbReference type="EMBL" id="UUY02741.1"/>
    </source>
</evidence>
<evidence type="ECO:0000256" key="1">
    <source>
        <dbReference type="SAM" id="MobiDB-lite"/>
    </source>
</evidence>
<name>A0ABY5PDL9_9ACTN</name>
<gene>
    <name evidence="4" type="ORF">LRS13_18935</name>
</gene>
<feature type="region of interest" description="Disordered" evidence="1">
    <location>
        <begin position="26"/>
        <end position="74"/>
    </location>
</feature>
<dbReference type="EMBL" id="CP088295">
    <property type="protein sequence ID" value="UUY02741.1"/>
    <property type="molecule type" value="Genomic_DNA"/>
</dbReference>